<evidence type="ECO:0000256" key="1">
    <source>
        <dbReference type="ARBA" id="ARBA00022860"/>
    </source>
</evidence>
<dbReference type="PROSITE" id="PS50096">
    <property type="entry name" value="IQ"/>
    <property type="match status" value="2"/>
</dbReference>
<dbReference type="GO" id="GO:0005516">
    <property type="term" value="F:calmodulin binding"/>
    <property type="evidence" value="ECO:0007669"/>
    <property type="project" value="UniProtKB-KW"/>
</dbReference>
<accession>A0A4S8IVW6</accession>
<dbReference type="SMART" id="SM00015">
    <property type="entry name" value="IQ"/>
    <property type="match status" value="2"/>
</dbReference>
<dbReference type="STRING" id="52838.A0A4S8IVW6"/>
<dbReference type="AlphaFoldDB" id="A0A4S8IVW6"/>
<dbReference type="PANTHER" id="PTHR32295:SF287">
    <property type="entry name" value="PROTEIN IQ-DOMAIN 26"/>
    <property type="match status" value="1"/>
</dbReference>
<keyword evidence="1" id="KW-0112">Calmodulin-binding</keyword>
<organism evidence="3 4">
    <name type="scientific">Musa balbisiana</name>
    <name type="common">Banana</name>
    <dbReference type="NCBI Taxonomy" id="52838"/>
    <lineage>
        <taxon>Eukaryota</taxon>
        <taxon>Viridiplantae</taxon>
        <taxon>Streptophyta</taxon>
        <taxon>Embryophyta</taxon>
        <taxon>Tracheophyta</taxon>
        <taxon>Spermatophyta</taxon>
        <taxon>Magnoliopsida</taxon>
        <taxon>Liliopsida</taxon>
        <taxon>Zingiberales</taxon>
        <taxon>Musaceae</taxon>
        <taxon>Musa</taxon>
    </lineage>
</organism>
<dbReference type="EMBL" id="PYDT01000008">
    <property type="protein sequence ID" value="THU52943.1"/>
    <property type="molecule type" value="Genomic_DNA"/>
</dbReference>
<proteinExistence type="inferred from homology"/>
<name>A0A4S8IVW6_MUSBA</name>
<evidence type="ECO:0000256" key="2">
    <source>
        <dbReference type="ARBA" id="ARBA00024341"/>
    </source>
</evidence>
<gene>
    <name evidence="3" type="ORF">C4D60_Mb10t09220</name>
</gene>
<evidence type="ECO:0008006" key="5">
    <source>
        <dbReference type="Google" id="ProtNLM"/>
    </source>
</evidence>
<dbReference type="PANTHER" id="PTHR32295">
    <property type="entry name" value="IQ-DOMAIN 5-RELATED"/>
    <property type="match status" value="1"/>
</dbReference>
<evidence type="ECO:0000313" key="3">
    <source>
        <dbReference type="EMBL" id="THU52943.1"/>
    </source>
</evidence>
<dbReference type="CDD" id="cd23767">
    <property type="entry name" value="IQCD"/>
    <property type="match status" value="1"/>
</dbReference>
<comment type="similarity">
    <text evidence="2">Belongs to the IQD family.</text>
</comment>
<dbReference type="Proteomes" id="UP000317650">
    <property type="component" value="Chromosome 10"/>
</dbReference>
<keyword evidence="4" id="KW-1185">Reference proteome</keyword>
<sequence length="373" mass="40574">MGRTTRWLWKLWGGNKDKPERKDSSGYGGEERMEKKRRSFWKSRNSSDAVLGQNASTAAAMEAAWFRSFYAVSEREQSKHAIAVATATAAAADAAVAAAQAAVAAVRLTGQRRGSCAEEWLAAVKIQAAYRGHLYSLKARKALRALRALVKAQALVKGFLVRKRAAATLRSMQALVRAQATVRAHQRSGCLSRGDGNPQPEVRHRRSLDRFGDTRSEHISAFSRRGSSTSLAGATIDGSPKIVEIDTCQPIKSRSFRRTSASALDPAHDLPLHAFSSPIVYQVPARISIPGGGKLLEDDRCINGEKCWLSATAHGTPRHTNSSGNMAVTLTKSAWDAEGVLGQHVNQWSSSNYMANAQSSKARLRPRCASKHQ</sequence>
<dbReference type="InterPro" id="IPR000048">
    <property type="entry name" value="IQ_motif_EF-hand-BS"/>
</dbReference>
<dbReference type="Pfam" id="PF00612">
    <property type="entry name" value="IQ"/>
    <property type="match status" value="1"/>
</dbReference>
<reference evidence="3 4" key="1">
    <citation type="journal article" date="2019" name="Nat. Plants">
        <title>Genome sequencing of Musa balbisiana reveals subgenome evolution and function divergence in polyploid bananas.</title>
        <authorList>
            <person name="Yao X."/>
        </authorList>
    </citation>
    <scope>NUCLEOTIDE SEQUENCE [LARGE SCALE GENOMIC DNA]</scope>
    <source>
        <strain evidence="4">cv. DH-PKW</strain>
        <tissue evidence="3">Leaves</tissue>
    </source>
</reference>
<protein>
    <recommendedName>
        <fullName evidence="5">DUF4005 domain-containing protein</fullName>
    </recommendedName>
</protein>
<evidence type="ECO:0000313" key="4">
    <source>
        <dbReference type="Proteomes" id="UP000317650"/>
    </source>
</evidence>
<comment type="caution">
    <text evidence="3">The sequence shown here is derived from an EMBL/GenBank/DDBJ whole genome shotgun (WGS) entry which is preliminary data.</text>
</comment>